<evidence type="ECO:0000313" key="4">
    <source>
        <dbReference type="Proteomes" id="UP000219331"/>
    </source>
</evidence>
<dbReference type="InterPro" id="IPR049201">
    <property type="entry name" value="DUF6867"/>
</dbReference>
<proteinExistence type="predicted"/>
<evidence type="ECO:0000259" key="2">
    <source>
        <dbReference type="Pfam" id="PF21741"/>
    </source>
</evidence>
<keyword evidence="1" id="KW-0812">Transmembrane</keyword>
<dbReference type="Pfam" id="PF21741">
    <property type="entry name" value="DUF6867"/>
    <property type="match status" value="1"/>
</dbReference>
<dbReference type="AlphaFoldDB" id="A0A285TRL2"/>
<keyword evidence="1" id="KW-1133">Transmembrane helix</keyword>
<dbReference type="EMBL" id="OBML01000015">
    <property type="protein sequence ID" value="SOC26084.1"/>
    <property type="molecule type" value="Genomic_DNA"/>
</dbReference>
<reference evidence="3 4" key="1">
    <citation type="submission" date="2017-08" db="EMBL/GenBank/DDBJ databases">
        <authorList>
            <person name="de Groot N.N."/>
        </authorList>
    </citation>
    <scope>NUCLEOTIDE SEQUENCE [LARGE SCALE GENOMIC DNA]</scope>
    <source>
        <strain evidence="3 4">USBA 352</strain>
    </source>
</reference>
<evidence type="ECO:0000256" key="1">
    <source>
        <dbReference type="SAM" id="Phobius"/>
    </source>
</evidence>
<name>A0A285TRL2_9HYPH</name>
<sequence>MGFLYDTTLAGFIILTLVLGGAAAWSTGRACALTWRPLFVLVWFIFLLSLAVRFLSFALYGGTLLSIQHWLIAFAYLVALALAGWRVTRTNQMTSQYRWLYEKTSPFGWRLRPGADDSIA</sequence>
<organism evidence="3 4">
    <name type="scientific">Stappia indica</name>
    <dbReference type="NCBI Taxonomy" id="538381"/>
    <lineage>
        <taxon>Bacteria</taxon>
        <taxon>Pseudomonadati</taxon>
        <taxon>Pseudomonadota</taxon>
        <taxon>Alphaproteobacteria</taxon>
        <taxon>Hyphomicrobiales</taxon>
        <taxon>Stappiaceae</taxon>
        <taxon>Stappia</taxon>
    </lineage>
</organism>
<keyword evidence="4" id="KW-1185">Reference proteome</keyword>
<protein>
    <recommendedName>
        <fullName evidence="2">DUF6867 domain-containing protein</fullName>
    </recommendedName>
</protein>
<evidence type="ECO:0000313" key="3">
    <source>
        <dbReference type="EMBL" id="SOC26084.1"/>
    </source>
</evidence>
<dbReference type="STRING" id="538381.GCA_001696535_01071"/>
<feature type="domain" description="DUF6867" evidence="2">
    <location>
        <begin position="9"/>
        <end position="111"/>
    </location>
</feature>
<gene>
    <name evidence="3" type="ORF">SAMN05421512_11586</name>
</gene>
<feature type="transmembrane region" description="Helical" evidence="1">
    <location>
        <begin position="38"/>
        <end position="61"/>
    </location>
</feature>
<dbReference type="Proteomes" id="UP000219331">
    <property type="component" value="Unassembled WGS sequence"/>
</dbReference>
<feature type="transmembrane region" description="Helical" evidence="1">
    <location>
        <begin position="67"/>
        <end position="88"/>
    </location>
</feature>
<dbReference type="OrthoDB" id="9806174at2"/>
<dbReference type="RefSeq" id="WP_083206030.1">
    <property type="nucleotide sequence ID" value="NZ_JAJGNR010000001.1"/>
</dbReference>
<keyword evidence="1" id="KW-0472">Membrane</keyword>
<accession>A0A285TRL2</accession>
<feature type="transmembrane region" description="Helical" evidence="1">
    <location>
        <begin position="6"/>
        <end position="26"/>
    </location>
</feature>